<dbReference type="SUPFAM" id="SSF55073">
    <property type="entry name" value="Nucleotide cyclase"/>
    <property type="match status" value="1"/>
</dbReference>
<dbReference type="SMART" id="SM00267">
    <property type="entry name" value="GGDEF"/>
    <property type="match status" value="1"/>
</dbReference>
<dbReference type="GO" id="GO:0071111">
    <property type="term" value="F:cyclic-guanylate-specific phosphodiesterase activity"/>
    <property type="evidence" value="ECO:0007669"/>
    <property type="project" value="InterPro"/>
</dbReference>
<name>K4KM43_SIMAS</name>
<proteinExistence type="predicted"/>
<accession>K4KM43</accession>
<evidence type="ECO:0000313" key="4">
    <source>
        <dbReference type="Proteomes" id="UP000000466"/>
    </source>
</evidence>
<dbReference type="Pfam" id="PF00990">
    <property type="entry name" value="GGDEF"/>
    <property type="match status" value="1"/>
</dbReference>
<dbReference type="AlphaFoldDB" id="K4KM43"/>
<dbReference type="InterPro" id="IPR035919">
    <property type="entry name" value="EAL_sf"/>
</dbReference>
<dbReference type="KEGG" id="saga:M5M_10580"/>
<dbReference type="SUPFAM" id="SSF141868">
    <property type="entry name" value="EAL domain-like"/>
    <property type="match status" value="1"/>
</dbReference>
<dbReference type="Proteomes" id="UP000000466">
    <property type="component" value="Chromosome"/>
</dbReference>
<dbReference type="Gene3D" id="3.30.450.20">
    <property type="entry name" value="PAS domain"/>
    <property type="match status" value="1"/>
</dbReference>
<dbReference type="Pfam" id="PF00563">
    <property type="entry name" value="EAL"/>
    <property type="match status" value="1"/>
</dbReference>
<sequence length="543" mass="59890">MSDVFAAAFDASPLPQALMTPDGRYLQVSRSLLLWHNDAPLVDTLSSLWNEKLQGPSMVKMVRDAMARKGSWSGELQYQTHKGPIPVQVHLQVVVKDKDNYWLASLQDLSLRKQADLRLQKMAYVDPLTQLASAGLLADRCSQAIARAKRAQQLLMLILIQPLDQAGLRATLGTDAADSAIQSLALALVKQIRHEDTLAHLGQGRFALLVPDLKDKNQAVSAFGLITEKLRAAAGQVQAGPSNGMELQQGGALWPEDANTVQRLQQQAEQALLSASNHPQLFTPALQKQLEKRRTEASAIEQALDCDEFVLHYQPLLNTESGETDSLEALIRWQHPDRGLLLPGAFLEQAEATGNMQALGNWVLREAARQFLHWQQQHPHLQCIHVNLSAQQFRAHYLLALIRDVLADTGLPAEQLCLEITEKALQWPQAADRIDELHLMGVRLALDDYGAGPSAIQQVAAMPLYQIKLDRQFIQPIPHARTEKQLSGLAALVQGMDKQLVVCGVENARQLELAQQLGSQLVQGFLLAEPQSAEAISALFDPT</sequence>
<dbReference type="eggNOG" id="COG3706">
    <property type="taxonomic scope" value="Bacteria"/>
</dbReference>
<dbReference type="STRING" id="1117647.M5M_10580"/>
<dbReference type="OrthoDB" id="9804951at2"/>
<dbReference type="InterPro" id="IPR000160">
    <property type="entry name" value="GGDEF_dom"/>
</dbReference>
<reference evidence="3 4" key="1">
    <citation type="journal article" date="2013" name="Genome Announc.">
        <title>Complete genome sequence of Simiduia agarivorans SA1(T), a marine bacterium able to degrade a variety of polysaccharides.</title>
        <authorList>
            <person name="Lin S.Y."/>
            <person name="Shieh W.Y."/>
            <person name="Chen J.S."/>
            <person name="Tang S.L."/>
        </authorList>
    </citation>
    <scope>NUCLEOTIDE SEQUENCE [LARGE SCALE GENOMIC DNA]</scope>
    <source>
        <strain evidence="4">DSM 21679 / JCM 13881 / BCRC 17597 / SA1</strain>
    </source>
</reference>
<feature type="domain" description="EAL" evidence="1">
    <location>
        <begin position="293"/>
        <end position="543"/>
    </location>
</feature>
<dbReference type="HOGENOM" id="CLU_000445_70_50_6"/>
<dbReference type="InterPro" id="IPR001633">
    <property type="entry name" value="EAL_dom"/>
</dbReference>
<dbReference type="SMART" id="SM00052">
    <property type="entry name" value="EAL"/>
    <property type="match status" value="1"/>
</dbReference>
<dbReference type="InterPro" id="IPR029787">
    <property type="entry name" value="Nucleotide_cyclase"/>
</dbReference>
<organism evidence="3 4">
    <name type="scientific">Simiduia agarivorans (strain DSM 21679 / JCM 13881 / BCRC 17597 / SA1)</name>
    <dbReference type="NCBI Taxonomy" id="1117647"/>
    <lineage>
        <taxon>Bacteria</taxon>
        <taxon>Pseudomonadati</taxon>
        <taxon>Pseudomonadota</taxon>
        <taxon>Gammaproteobacteria</taxon>
        <taxon>Cellvibrionales</taxon>
        <taxon>Cellvibrionaceae</taxon>
        <taxon>Simiduia</taxon>
    </lineage>
</organism>
<dbReference type="InterPro" id="IPR050706">
    <property type="entry name" value="Cyclic-di-GMP_PDE-like"/>
</dbReference>
<dbReference type="NCBIfam" id="TIGR00254">
    <property type="entry name" value="GGDEF"/>
    <property type="match status" value="1"/>
</dbReference>
<dbReference type="EMBL" id="CP003746">
    <property type="protein sequence ID" value="AFU99295.1"/>
    <property type="molecule type" value="Genomic_DNA"/>
</dbReference>
<evidence type="ECO:0000259" key="2">
    <source>
        <dbReference type="PROSITE" id="PS50887"/>
    </source>
</evidence>
<dbReference type="PANTHER" id="PTHR33121">
    <property type="entry name" value="CYCLIC DI-GMP PHOSPHODIESTERASE PDEF"/>
    <property type="match status" value="1"/>
</dbReference>
<dbReference type="CDD" id="cd01948">
    <property type="entry name" value="EAL"/>
    <property type="match status" value="1"/>
</dbReference>
<dbReference type="Gene3D" id="3.20.20.450">
    <property type="entry name" value="EAL domain"/>
    <property type="match status" value="1"/>
</dbReference>
<dbReference type="PROSITE" id="PS50883">
    <property type="entry name" value="EAL"/>
    <property type="match status" value="1"/>
</dbReference>
<evidence type="ECO:0000259" key="1">
    <source>
        <dbReference type="PROSITE" id="PS50883"/>
    </source>
</evidence>
<dbReference type="Gene3D" id="3.30.70.270">
    <property type="match status" value="1"/>
</dbReference>
<evidence type="ECO:0000313" key="3">
    <source>
        <dbReference type="EMBL" id="AFU99295.1"/>
    </source>
</evidence>
<keyword evidence="4" id="KW-1185">Reference proteome</keyword>
<dbReference type="eggNOG" id="COG2200">
    <property type="taxonomic scope" value="Bacteria"/>
</dbReference>
<protein>
    <submittedName>
        <fullName evidence="3">PAS/PAC sensor-containing diguanylate cyclase/phosphodiesterase</fullName>
    </submittedName>
</protein>
<dbReference type="PANTHER" id="PTHR33121:SF70">
    <property type="entry name" value="SIGNALING PROTEIN YKOW"/>
    <property type="match status" value="1"/>
</dbReference>
<feature type="domain" description="GGDEF" evidence="2">
    <location>
        <begin position="151"/>
        <end position="284"/>
    </location>
</feature>
<gene>
    <name evidence="3" type="ordered locus">M5M_10580</name>
</gene>
<dbReference type="InterPro" id="IPR043128">
    <property type="entry name" value="Rev_trsase/Diguanyl_cyclase"/>
</dbReference>
<dbReference type="PROSITE" id="PS50887">
    <property type="entry name" value="GGDEF"/>
    <property type="match status" value="1"/>
</dbReference>